<dbReference type="InterPro" id="IPR000515">
    <property type="entry name" value="MetI-like"/>
</dbReference>
<dbReference type="PROSITE" id="PS50928">
    <property type="entry name" value="ABC_TM1"/>
    <property type="match status" value="1"/>
</dbReference>
<keyword evidence="5 7" id="KW-1133">Transmembrane helix</keyword>
<keyword evidence="10" id="KW-1185">Reference proteome</keyword>
<feature type="transmembrane region" description="Helical" evidence="7">
    <location>
        <begin position="76"/>
        <end position="98"/>
    </location>
</feature>
<evidence type="ECO:0000256" key="6">
    <source>
        <dbReference type="ARBA" id="ARBA00023136"/>
    </source>
</evidence>
<comment type="caution">
    <text evidence="9">The sequence shown here is derived from an EMBL/GenBank/DDBJ whole genome shotgun (WGS) entry which is preliminary data.</text>
</comment>
<evidence type="ECO:0000313" key="9">
    <source>
        <dbReference type="EMBL" id="KKZ71661.1"/>
    </source>
</evidence>
<evidence type="ECO:0000256" key="5">
    <source>
        <dbReference type="ARBA" id="ARBA00022989"/>
    </source>
</evidence>
<feature type="transmembrane region" description="Helical" evidence="7">
    <location>
        <begin position="150"/>
        <end position="168"/>
    </location>
</feature>
<dbReference type="Pfam" id="PF00528">
    <property type="entry name" value="BPD_transp_1"/>
    <property type="match status" value="1"/>
</dbReference>
<dbReference type="AlphaFoldDB" id="A0A2P2GJG9"/>
<dbReference type="PANTHER" id="PTHR32243">
    <property type="entry name" value="MALTOSE TRANSPORT SYSTEM PERMEASE-RELATED"/>
    <property type="match status" value="1"/>
</dbReference>
<dbReference type="InterPro" id="IPR035906">
    <property type="entry name" value="MetI-like_sf"/>
</dbReference>
<keyword evidence="6 7" id="KW-0472">Membrane</keyword>
<dbReference type="CDD" id="cd06261">
    <property type="entry name" value="TM_PBP2"/>
    <property type="match status" value="1"/>
</dbReference>
<evidence type="ECO:0000256" key="7">
    <source>
        <dbReference type="RuleBase" id="RU363032"/>
    </source>
</evidence>
<dbReference type="InterPro" id="IPR050901">
    <property type="entry name" value="BP-dep_ABC_trans_perm"/>
</dbReference>
<dbReference type="Gene3D" id="1.10.3720.10">
    <property type="entry name" value="MetI-like"/>
    <property type="match status" value="1"/>
</dbReference>
<evidence type="ECO:0000256" key="1">
    <source>
        <dbReference type="ARBA" id="ARBA00004651"/>
    </source>
</evidence>
<sequence>MTRFVGDVLVPRLTSAALWLWVVFNLALVAWVGLQSLKSPGDVWLHPFSLPSAPEWQNWSRAWQAAQFSKAALNSVVLTGAGSVLIVGIAAPAAYALARSTRRVAGGLTGYFAMGMSIPLQTLIIPVVVVKLSLSTFMVDWVTGWWDDRITLLIFEVALSLPFAVFVLSGHLRSLPQEVEEAAELDGAGPLRTFVQVIVPLARPGIVTVLVLNVIGLWNSTLLVMVIAPGEDERTLPVALLHLYGTMQYSSDWGGMFAGIGILVFPMIVLYLWCGRRIVEGMTAGIGK</sequence>
<feature type="transmembrane region" description="Helical" evidence="7">
    <location>
        <begin position="253"/>
        <end position="273"/>
    </location>
</feature>
<comment type="subcellular location">
    <subcellularLocation>
        <location evidence="1 7">Cell membrane</location>
        <topology evidence="1 7">Multi-pass membrane protein</topology>
    </subcellularLocation>
</comment>
<feature type="domain" description="ABC transmembrane type-1" evidence="8">
    <location>
        <begin position="72"/>
        <end position="274"/>
    </location>
</feature>
<dbReference type="EMBL" id="LAQS01000036">
    <property type="protein sequence ID" value="KKZ71661.1"/>
    <property type="molecule type" value="Genomic_DNA"/>
</dbReference>
<proteinExistence type="inferred from homology"/>
<organism evidence="9 10">
    <name type="scientific">Streptomyces showdoensis</name>
    <dbReference type="NCBI Taxonomy" id="68268"/>
    <lineage>
        <taxon>Bacteria</taxon>
        <taxon>Bacillati</taxon>
        <taxon>Actinomycetota</taxon>
        <taxon>Actinomycetes</taxon>
        <taxon>Kitasatosporales</taxon>
        <taxon>Streptomycetaceae</taxon>
        <taxon>Streptomyces</taxon>
    </lineage>
</organism>
<keyword evidence="3" id="KW-1003">Cell membrane</keyword>
<gene>
    <name evidence="9" type="ORF">VO63_22365</name>
</gene>
<dbReference type="SUPFAM" id="SSF161098">
    <property type="entry name" value="MetI-like"/>
    <property type="match status" value="1"/>
</dbReference>
<dbReference type="GO" id="GO:0005886">
    <property type="term" value="C:plasma membrane"/>
    <property type="evidence" value="ECO:0007669"/>
    <property type="project" value="UniProtKB-SubCell"/>
</dbReference>
<evidence type="ECO:0000313" key="10">
    <source>
        <dbReference type="Proteomes" id="UP000265325"/>
    </source>
</evidence>
<feature type="transmembrane region" description="Helical" evidence="7">
    <location>
        <begin position="206"/>
        <end position="228"/>
    </location>
</feature>
<evidence type="ECO:0000256" key="2">
    <source>
        <dbReference type="ARBA" id="ARBA00022448"/>
    </source>
</evidence>
<evidence type="ECO:0000256" key="4">
    <source>
        <dbReference type="ARBA" id="ARBA00022692"/>
    </source>
</evidence>
<name>A0A2P2GJG9_STREW</name>
<keyword evidence="4 7" id="KW-0812">Transmembrane</keyword>
<dbReference type="PANTHER" id="PTHR32243:SF24">
    <property type="entry name" value="DIACETYLCHITOBIOSE UPTAKE SYSTEM PERMEASE PROTEIN NGCG"/>
    <property type="match status" value="1"/>
</dbReference>
<keyword evidence="2 7" id="KW-0813">Transport</keyword>
<accession>A0A2P2GJG9</accession>
<protein>
    <submittedName>
        <fullName evidence="9">ABC transporter permease</fullName>
    </submittedName>
</protein>
<dbReference type="GO" id="GO:0055085">
    <property type="term" value="P:transmembrane transport"/>
    <property type="evidence" value="ECO:0007669"/>
    <property type="project" value="InterPro"/>
</dbReference>
<feature type="transmembrane region" description="Helical" evidence="7">
    <location>
        <begin position="110"/>
        <end position="130"/>
    </location>
</feature>
<feature type="transmembrane region" description="Helical" evidence="7">
    <location>
        <begin position="12"/>
        <end position="34"/>
    </location>
</feature>
<reference evidence="9 10" key="1">
    <citation type="submission" date="2015-05" db="EMBL/GenBank/DDBJ databases">
        <title>Draft Genome assembly of Streptomyces showdoensis.</title>
        <authorList>
            <person name="Thapa K.K."/>
            <person name="Metsa-Ketela M."/>
        </authorList>
    </citation>
    <scope>NUCLEOTIDE SEQUENCE [LARGE SCALE GENOMIC DNA]</scope>
    <source>
        <strain evidence="9 10">ATCC 15227</strain>
    </source>
</reference>
<evidence type="ECO:0000256" key="3">
    <source>
        <dbReference type="ARBA" id="ARBA00022475"/>
    </source>
</evidence>
<comment type="similarity">
    <text evidence="7">Belongs to the binding-protein-dependent transport system permease family.</text>
</comment>
<evidence type="ECO:0000259" key="8">
    <source>
        <dbReference type="PROSITE" id="PS50928"/>
    </source>
</evidence>
<dbReference type="Proteomes" id="UP000265325">
    <property type="component" value="Unassembled WGS sequence"/>
</dbReference>